<keyword evidence="2" id="KW-1185">Reference proteome</keyword>
<dbReference type="Proteomes" id="UP001186974">
    <property type="component" value="Unassembled WGS sequence"/>
</dbReference>
<feature type="non-terminal residue" evidence="1">
    <location>
        <position position="366"/>
    </location>
</feature>
<name>A0ACC3CVL5_9PEZI</name>
<dbReference type="EMBL" id="JAWDJW010011053">
    <property type="protein sequence ID" value="KAK3045080.1"/>
    <property type="molecule type" value="Genomic_DNA"/>
</dbReference>
<comment type="caution">
    <text evidence="1">The sequence shown here is derived from an EMBL/GenBank/DDBJ whole genome shotgun (WGS) entry which is preliminary data.</text>
</comment>
<proteinExistence type="predicted"/>
<gene>
    <name evidence="1" type="primary">MCM4</name>
    <name evidence="1" type="ORF">LTS18_014623</name>
</gene>
<organism evidence="1 2">
    <name type="scientific">Coniosporium uncinatum</name>
    <dbReference type="NCBI Taxonomy" id="93489"/>
    <lineage>
        <taxon>Eukaryota</taxon>
        <taxon>Fungi</taxon>
        <taxon>Dikarya</taxon>
        <taxon>Ascomycota</taxon>
        <taxon>Pezizomycotina</taxon>
        <taxon>Dothideomycetes</taxon>
        <taxon>Dothideomycetes incertae sedis</taxon>
        <taxon>Coniosporium</taxon>
    </lineage>
</organism>
<evidence type="ECO:0000313" key="1">
    <source>
        <dbReference type="EMBL" id="KAK3045080.1"/>
    </source>
</evidence>
<evidence type="ECO:0000313" key="2">
    <source>
        <dbReference type="Proteomes" id="UP001186974"/>
    </source>
</evidence>
<sequence>MDKLVSVKGLVIRTTPIIPDMKDAHFRCAVCNHAVSVEIDRGKIHEPTHCPRASCASSNSMQIVHNRSGFADKQIIKLQETPDNVPDGQTPHSVSLCAYDELVDICKAGDRVEITGIFKCNQVRINPRQRTIKNIFKTYVDALHIQKTDKKRVGIDVSTLDEELADQAAGNVQETRRVSEEEEARIKTTAARPDLYDLLSRSLAPSIYEMDDVKKGILLQLFGGTNKSFQKGGSPKYRGDINVLLCGDPSTSKSQLLRYVHKIAPRGVYTSGKGSSAVGLTAYVTRDPETRQLVLESGALVLSDGGVCCIDEFDKMGDSTRSVLHEVMEQQTVSIAKAGIITTLNARTSILASANPIGSKYNPNLP</sequence>
<accession>A0ACC3CVL5</accession>
<protein>
    <submittedName>
        <fullName evidence="1">DNA replication licensing factor, mcm4 component</fullName>
    </submittedName>
</protein>
<reference evidence="1" key="1">
    <citation type="submission" date="2024-09" db="EMBL/GenBank/DDBJ databases">
        <title>Black Yeasts Isolated from many extreme environments.</title>
        <authorList>
            <person name="Coleine C."/>
            <person name="Stajich J.E."/>
            <person name="Selbmann L."/>
        </authorList>
    </citation>
    <scope>NUCLEOTIDE SEQUENCE</scope>
    <source>
        <strain evidence="1">CCFEE 5737</strain>
    </source>
</reference>